<dbReference type="AlphaFoldDB" id="A0A926DY83"/>
<dbReference type="InterPro" id="IPR013324">
    <property type="entry name" value="RNA_pol_sigma_r3/r4-like"/>
</dbReference>
<dbReference type="EMBL" id="JACRST010000003">
    <property type="protein sequence ID" value="MBC8546103.1"/>
    <property type="molecule type" value="Genomic_DNA"/>
</dbReference>
<name>A0A926DY83_9FIRM</name>
<dbReference type="Gene3D" id="1.20.140.160">
    <property type="match status" value="1"/>
</dbReference>
<comment type="caution">
    <text evidence="1">The sequence shown here is derived from an EMBL/GenBank/DDBJ whole genome shotgun (WGS) entry which is preliminary data.</text>
</comment>
<reference evidence="1" key="1">
    <citation type="submission" date="2020-08" db="EMBL/GenBank/DDBJ databases">
        <title>Genome public.</title>
        <authorList>
            <person name="Liu C."/>
            <person name="Sun Q."/>
        </authorList>
    </citation>
    <scope>NUCLEOTIDE SEQUENCE</scope>
    <source>
        <strain evidence="1">NSJ-31</strain>
    </source>
</reference>
<accession>A0A926DY83</accession>
<evidence type="ECO:0000313" key="2">
    <source>
        <dbReference type="Proteomes" id="UP000653127"/>
    </source>
</evidence>
<evidence type="ECO:0000313" key="1">
    <source>
        <dbReference type="EMBL" id="MBC8546103.1"/>
    </source>
</evidence>
<dbReference type="RefSeq" id="WP_249282250.1">
    <property type="nucleotide sequence ID" value="NZ_JACRST010000003.1"/>
</dbReference>
<proteinExistence type="predicted"/>
<protein>
    <recommendedName>
        <fullName evidence="3">DUF1492 domain-containing protein</fullName>
    </recommendedName>
</protein>
<keyword evidence="2" id="KW-1185">Reference proteome</keyword>
<dbReference type="Proteomes" id="UP000653127">
    <property type="component" value="Unassembled WGS sequence"/>
</dbReference>
<dbReference type="SUPFAM" id="SSF88659">
    <property type="entry name" value="Sigma3 and sigma4 domains of RNA polymerase sigma factors"/>
    <property type="match status" value="1"/>
</dbReference>
<organism evidence="1 2">
    <name type="scientific">Ligaoa zhengdingensis</name>
    <dbReference type="NCBI Taxonomy" id="2763658"/>
    <lineage>
        <taxon>Bacteria</taxon>
        <taxon>Bacillati</taxon>
        <taxon>Bacillota</taxon>
        <taxon>Clostridia</taxon>
        <taxon>Eubacteriales</taxon>
        <taxon>Oscillospiraceae</taxon>
        <taxon>Ligaoa</taxon>
    </lineage>
</organism>
<evidence type="ECO:0008006" key="3">
    <source>
        <dbReference type="Google" id="ProtNLM"/>
    </source>
</evidence>
<sequence>MTNQEKKQYLLQYRNNESEISRTIEELTRWESRARRVTSGWSDLSSGTSNQGDRIQMCVEKIIEMQNKLAEQIDRGVALREDIEKAIGAVADDRLRLLLRYRYIDGYTWERIAVEMHYSWRQVVRMHGKALEEMS</sequence>
<gene>
    <name evidence="1" type="ORF">H8711_04030</name>
</gene>